<evidence type="ECO:0000313" key="2">
    <source>
        <dbReference type="EMBL" id="QDT12024.1"/>
    </source>
</evidence>
<dbReference type="Proteomes" id="UP000319817">
    <property type="component" value="Chromosome"/>
</dbReference>
<feature type="domain" description="N-acetyltransferase" evidence="1">
    <location>
        <begin position="85"/>
        <end position="229"/>
    </location>
</feature>
<dbReference type="Gene3D" id="3.40.630.30">
    <property type="match status" value="1"/>
</dbReference>
<accession>A0A517NY23</accession>
<evidence type="ECO:0000313" key="3">
    <source>
        <dbReference type="Proteomes" id="UP000319817"/>
    </source>
</evidence>
<dbReference type="PANTHER" id="PTHR43072">
    <property type="entry name" value="N-ACETYLTRANSFERASE"/>
    <property type="match status" value="1"/>
</dbReference>
<dbReference type="NCBIfam" id="TIGR01575">
    <property type="entry name" value="rimI"/>
    <property type="match status" value="1"/>
</dbReference>
<organism evidence="2 3">
    <name type="scientific">Stieleria marina</name>
    <dbReference type="NCBI Taxonomy" id="1930275"/>
    <lineage>
        <taxon>Bacteria</taxon>
        <taxon>Pseudomonadati</taxon>
        <taxon>Planctomycetota</taxon>
        <taxon>Planctomycetia</taxon>
        <taxon>Pirellulales</taxon>
        <taxon>Pirellulaceae</taxon>
        <taxon>Stieleria</taxon>
    </lineage>
</organism>
<gene>
    <name evidence="2" type="ORF">K239x_40320</name>
</gene>
<dbReference type="InterPro" id="IPR006464">
    <property type="entry name" value="AcTrfase_RimI/Ard1"/>
</dbReference>
<keyword evidence="2" id="KW-0808">Transferase</keyword>
<dbReference type="GO" id="GO:0008080">
    <property type="term" value="F:N-acetyltransferase activity"/>
    <property type="evidence" value="ECO:0007669"/>
    <property type="project" value="InterPro"/>
</dbReference>
<dbReference type="InterPro" id="IPR000182">
    <property type="entry name" value="GNAT_dom"/>
</dbReference>
<sequence>MIFDRLLTATESDFWRNRSDHGVSVPFSALVHFGCSANLRLDRQISQLFNEMGSHGRLLIRRQYAGKESDVEQAKQAESQKAACVHIRWMIRRDMPAVLGIENNCFEFAWTEDDFIRCLRQRNCIGMVAEKDDQVVGFMIYELHKNRLHILNFAVHSDQRRGGVGNAMVSKLLGKLSHERRNRIMLEVRETNLEAQLFFKSLGFRAISVLRDFYDDTVEDAYLMQFRYQPTAEELSQPHNRISRLAG</sequence>
<dbReference type="AlphaFoldDB" id="A0A517NY23"/>
<dbReference type="InterPro" id="IPR016181">
    <property type="entry name" value="Acyl_CoA_acyltransferase"/>
</dbReference>
<proteinExistence type="predicted"/>
<protein>
    <submittedName>
        <fullName evidence="2">Ribosomal-protein-alanine N-acetyltransferase</fullName>
    </submittedName>
</protein>
<keyword evidence="3" id="KW-1185">Reference proteome</keyword>
<name>A0A517NY23_9BACT</name>
<dbReference type="EMBL" id="CP036526">
    <property type="protein sequence ID" value="QDT12024.1"/>
    <property type="molecule type" value="Genomic_DNA"/>
</dbReference>
<reference evidence="2 3" key="1">
    <citation type="submission" date="2019-02" db="EMBL/GenBank/DDBJ databases">
        <title>Deep-cultivation of Planctomycetes and their phenomic and genomic characterization uncovers novel biology.</title>
        <authorList>
            <person name="Wiegand S."/>
            <person name="Jogler M."/>
            <person name="Boedeker C."/>
            <person name="Pinto D."/>
            <person name="Vollmers J."/>
            <person name="Rivas-Marin E."/>
            <person name="Kohn T."/>
            <person name="Peeters S.H."/>
            <person name="Heuer A."/>
            <person name="Rast P."/>
            <person name="Oberbeckmann S."/>
            <person name="Bunk B."/>
            <person name="Jeske O."/>
            <person name="Meyerdierks A."/>
            <person name="Storesund J.E."/>
            <person name="Kallscheuer N."/>
            <person name="Luecker S."/>
            <person name="Lage O.M."/>
            <person name="Pohl T."/>
            <person name="Merkel B.J."/>
            <person name="Hornburger P."/>
            <person name="Mueller R.-W."/>
            <person name="Bruemmer F."/>
            <person name="Labrenz M."/>
            <person name="Spormann A.M."/>
            <person name="Op den Camp H."/>
            <person name="Overmann J."/>
            <person name="Amann R."/>
            <person name="Jetten M.S.M."/>
            <person name="Mascher T."/>
            <person name="Medema M.H."/>
            <person name="Devos D.P."/>
            <person name="Kaster A.-K."/>
            <person name="Ovreas L."/>
            <person name="Rohde M."/>
            <person name="Galperin M.Y."/>
            <person name="Jogler C."/>
        </authorList>
    </citation>
    <scope>NUCLEOTIDE SEQUENCE [LARGE SCALE GENOMIC DNA]</scope>
    <source>
        <strain evidence="2 3">K23_9</strain>
    </source>
</reference>
<dbReference type="Pfam" id="PF00583">
    <property type="entry name" value="Acetyltransf_1"/>
    <property type="match status" value="1"/>
</dbReference>
<dbReference type="PROSITE" id="PS51186">
    <property type="entry name" value="GNAT"/>
    <property type="match status" value="1"/>
</dbReference>
<evidence type="ECO:0000259" key="1">
    <source>
        <dbReference type="PROSITE" id="PS51186"/>
    </source>
</evidence>
<dbReference type="CDD" id="cd04301">
    <property type="entry name" value="NAT_SF"/>
    <property type="match status" value="1"/>
</dbReference>
<dbReference type="SUPFAM" id="SSF55729">
    <property type="entry name" value="Acyl-CoA N-acyltransferases (Nat)"/>
    <property type="match status" value="1"/>
</dbReference>